<protein>
    <submittedName>
        <fullName evidence="1">Uncharacterized protein</fullName>
    </submittedName>
</protein>
<evidence type="ECO:0000313" key="1">
    <source>
        <dbReference type="EMBL" id="QHT18959.1"/>
    </source>
</evidence>
<proteinExistence type="predicted"/>
<organism evidence="1">
    <name type="scientific">viral metagenome</name>
    <dbReference type="NCBI Taxonomy" id="1070528"/>
    <lineage>
        <taxon>unclassified sequences</taxon>
        <taxon>metagenomes</taxon>
        <taxon>organismal metagenomes</taxon>
    </lineage>
</organism>
<sequence length="290" mass="34557">MEPETDPAMPLVFTRYLYPKEMVMHSLFLSILDKNVEEALFWGYELYYSGYQQYVFDFLLQIYETIYLSMNKQCVTDYVRELYEKTEDDSVLGILIMTISTRPYSIGKFIEDNFNVKCSSNVEQHDANAKQENRFLKIKSFDPTNYWTIELSETNGELNKGYRILRCACEYMLKTQYKDLFKTTEYDFLDCLRNHWLYYAFDCPLWNQRILEYGGRKCDVKRDVVFDDENKAEEFYNRYNLEPDEQSLEIQHRCVGNPDIKQLSIKDFSKQYGGNIVLKIKKKISLSLSV</sequence>
<reference evidence="1" key="1">
    <citation type="journal article" date="2020" name="Nature">
        <title>Giant virus diversity and host interactions through global metagenomics.</title>
        <authorList>
            <person name="Schulz F."/>
            <person name="Roux S."/>
            <person name="Paez-Espino D."/>
            <person name="Jungbluth S."/>
            <person name="Walsh D.A."/>
            <person name="Denef V.J."/>
            <person name="McMahon K.D."/>
            <person name="Konstantinidis K.T."/>
            <person name="Eloe-Fadrosh E.A."/>
            <person name="Kyrpides N.C."/>
            <person name="Woyke T."/>
        </authorList>
    </citation>
    <scope>NUCLEOTIDE SEQUENCE</scope>
    <source>
        <strain evidence="1">GVMAG-M-3300023174-49</strain>
    </source>
</reference>
<accession>A0A6C0DSF2</accession>
<name>A0A6C0DSF2_9ZZZZ</name>
<dbReference type="AlphaFoldDB" id="A0A6C0DSF2"/>
<dbReference type="EMBL" id="MN739660">
    <property type="protein sequence ID" value="QHT18959.1"/>
    <property type="molecule type" value="Genomic_DNA"/>
</dbReference>